<feature type="compositionally biased region" description="Polar residues" evidence="2">
    <location>
        <begin position="1"/>
        <end position="10"/>
    </location>
</feature>
<sequence>MATTINSWSSKAPAELKLEPSGNPKNTTINISDNSLLNKKINLLQTMVDKLESEKESLTYTCSDLKQLLQCVAKQHDKEAERKRNETKELCNKIKQLENALNISEIHSSHLQSVRCFWEDFVDN</sequence>
<keyword evidence="4" id="KW-1185">Reference proteome</keyword>
<keyword evidence="1" id="KW-0175">Coiled coil</keyword>
<evidence type="ECO:0000256" key="1">
    <source>
        <dbReference type="SAM" id="Coils"/>
    </source>
</evidence>
<dbReference type="EMBL" id="CAJZBQ010000054">
    <property type="protein sequence ID" value="CAG9332439.1"/>
    <property type="molecule type" value="Genomic_DNA"/>
</dbReference>
<name>A0AAU9K5Y3_9CILI</name>
<feature type="coiled-coil region" evidence="1">
    <location>
        <begin position="34"/>
        <end position="100"/>
    </location>
</feature>
<organism evidence="3 4">
    <name type="scientific">Blepharisma stoltei</name>
    <dbReference type="NCBI Taxonomy" id="1481888"/>
    <lineage>
        <taxon>Eukaryota</taxon>
        <taxon>Sar</taxon>
        <taxon>Alveolata</taxon>
        <taxon>Ciliophora</taxon>
        <taxon>Postciliodesmatophora</taxon>
        <taxon>Heterotrichea</taxon>
        <taxon>Heterotrichida</taxon>
        <taxon>Blepharismidae</taxon>
        <taxon>Blepharisma</taxon>
    </lineage>
</organism>
<evidence type="ECO:0000313" key="4">
    <source>
        <dbReference type="Proteomes" id="UP001162131"/>
    </source>
</evidence>
<evidence type="ECO:0000256" key="2">
    <source>
        <dbReference type="SAM" id="MobiDB-lite"/>
    </source>
</evidence>
<gene>
    <name evidence="3" type="ORF">BSTOLATCC_MIC55885</name>
</gene>
<proteinExistence type="predicted"/>
<evidence type="ECO:0000313" key="3">
    <source>
        <dbReference type="EMBL" id="CAG9332439.1"/>
    </source>
</evidence>
<comment type="caution">
    <text evidence="3">The sequence shown here is derived from an EMBL/GenBank/DDBJ whole genome shotgun (WGS) entry which is preliminary data.</text>
</comment>
<reference evidence="3" key="1">
    <citation type="submission" date="2021-09" db="EMBL/GenBank/DDBJ databases">
        <authorList>
            <consortium name="AG Swart"/>
            <person name="Singh M."/>
            <person name="Singh A."/>
            <person name="Seah K."/>
            <person name="Emmerich C."/>
        </authorList>
    </citation>
    <scope>NUCLEOTIDE SEQUENCE</scope>
    <source>
        <strain evidence="3">ATCC30299</strain>
    </source>
</reference>
<protein>
    <submittedName>
        <fullName evidence="3">Uncharacterized protein</fullName>
    </submittedName>
</protein>
<accession>A0AAU9K5Y3</accession>
<dbReference type="AlphaFoldDB" id="A0AAU9K5Y3"/>
<feature type="region of interest" description="Disordered" evidence="2">
    <location>
        <begin position="1"/>
        <end position="30"/>
    </location>
</feature>
<dbReference type="Proteomes" id="UP001162131">
    <property type="component" value="Unassembled WGS sequence"/>
</dbReference>